<comment type="caution">
    <text evidence="1">The sequence shown here is derived from an EMBL/GenBank/DDBJ whole genome shotgun (WGS) entry which is preliminary data.</text>
</comment>
<accession>A0AA38CGP5</accession>
<keyword evidence="2" id="KW-1185">Reference proteome</keyword>
<organism evidence="1 2">
    <name type="scientific">Taxus chinensis</name>
    <name type="common">Chinese yew</name>
    <name type="synonym">Taxus wallichiana var. chinensis</name>
    <dbReference type="NCBI Taxonomy" id="29808"/>
    <lineage>
        <taxon>Eukaryota</taxon>
        <taxon>Viridiplantae</taxon>
        <taxon>Streptophyta</taxon>
        <taxon>Embryophyta</taxon>
        <taxon>Tracheophyta</taxon>
        <taxon>Spermatophyta</taxon>
        <taxon>Pinopsida</taxon>
        <taxon>Pinidae</taxon>
        <taxon>Conifers II</taxon>
        <taxon>Cupressales</taxon>
        <taxon>Taxaceae</taxon>
        <taxon>Taxus</taxon>
    </lineage>
</organism>
<dbReference type="AlphaFoldDB" id="A0AA38CGP5"/>
<evidence type="ECO:0000313" key="1">
    <source>
        <dbReference type="EMBL" id="KAH9297304.1"/>
    </source>
</evidence>
<dbReference type="EMBL" id="JAHRHJ020000010">
    <property type="protein sequence ID" value="KAH9297304.1"/>
    <property type="molecule type" value="Genomic_DNA"/>
</dbReference>
<reference evidence="1 2" key="1">
    <citation type="journal article" date="2021" name="Nat. Plants">
        <title>The Taxus genome provides insights into paclitaxel biosynthesis.</title>
        <authorList>
            <person name="Xiong X."/>
            <person name="Gou J."/>
            <person name="Liao Q."/>
            <person name="Li Y."/>
            <person name="Zhou Q."/>
            <person name="Bi G."/>
            <person name="Li C."/>
            <person name="Du R."/>
            <person name="Wang X."/>
            <person name="Sun T."/>
            <person name="Guo L."/>
            <person name="Liang H."/>
            <person name="Lu P."/>
            <person name="Wu Y."/>
            <person name="Zhang Z."/>
            <person name="Ro D.K."/>
            <person name="Shang Y."/>
            <person name="Huang S."/>
            <person name="Yan J."/>
        </authorList>
    </citation>
    <scope>NUCLEOTIDE SEQUENCE [LARGE SCALE GENOMIC DNA]</scope>
    <source>
        <strain evidence="1">Ta-2019</strain>
    </source>
</reference>
<evidence type="ECO:0000313" key="2">
    <source>
        <dbReference type="Proteomes" id="UP000824469"/>
    </source>
</evidence>
<sequence>METLIRKCIYQFMEYPPVLCYSLLVSEPQSPNLVGTYLETLCSFPPRCELPQSAHHELLFGNFQRTDHDQGQPK</sequence>
<dbReference type="Proteomes" id="UP000824469">
    <property type="component" value="Unassembled WGS sequence"/>
</dbReference>
<feature type="non-terminal residue" evidence="1">
    <location>
        <position position="74"/>
    </location>
</feature>
<gene>
    <name evidence="1" type="ORF">KI387_028986</name>
</gene>
<protein>
    <submittedName>
        <fullName evidence="1">Uncharacterized protein</fullName>
    </submittedName>
</protein>
<proteinExistence type="predicted"/>
<name>A0AA38CGP5_TAXCH</name>